<feature type="domain" description="RimK-like ATPgrasp N-terminal" evidence="1">
    <location>
        <begin position="15"/>
        <end position="197"/>
    </location>
</feature>
<gene>
    <name evidence="2" type="ORF">ENO59_00365</name>
</gene>
<reference evidence="2" key="1">
    <citation type="journal article" date="2020" name="mSystems">
        <title>Genome- and Community-Level Interaction Insights into Carbon Utilization and Element Cycling Functions of Hydrothermarchaeota in Hydrothermal Sediment.</title>
        <authorList>
            <person name="Zhou Z."/>
            <person name="Liu Y."/>
            <person name="Xu W."/>
            <person name="Pan J."/>
            <person name="Luo Z.H."/>
            <person name="Li M."/>
        </authorList>
    </citation>
    <scope>NUCLEOTIDE SEQUENCE [LARGE SCALE GENOMIC DNA]</scope>
    <source>
        <strain evidence="2">SpSt-143</strain>
    </source>
</reference>
<organism evidence="2">
    <name type="scientific">Rhodothermus marinus</name>
    <name type="common">Rhodothermus obamensis</name>
    <dbReference type="NCBI Taxonomy" id="29549"/>
    <lineage>
        <taxon>Bacteria</taxon>
        <taxon>Pseudomonadati</taxon>
        <taxon>Rhodothermota</taxon>
        <taxon>Rhodothermia</taxon>
        <taxon>Rhodothermales</taxon>
        <taxon>Rhodothermaceae</taxon>
        <taxon>Rhodothermus</taxon>
    </lineage>
</organism>
<accession>A0A7V2AYF8</accession>
<evidence type="ECO:0000313" key="2">
    <source>
        <dbReference type="EMBL" id="HER94964.1"/>
    </source>
</evidence>
<dbReference type="Pfam" id="PF14401">
    <property type="entry name" value="RLAN"/>
    <property type="match status" value="1"/>
</dbReference>
<proteinExistence type="predicted"/>
<dbReference type="InterPro" id="IPR025839">
    <property type="entry name" value="RLAN_dom"/>
</dbReference>
<name>A0A7V2AYF8_RHOMR</name>
<sequence>MPSDPLPLQLTCSAGVFLLHGDYEYLSEGYYAAVEVELHGLTALPSCADVLDAYNVPVALERVRQAGLPVPEWYLTNDTVKPPAVIYGVHPFARAFRVVYEPQEAWIAARQLSRQGKYLLCYQRLPVHARLIEVELILDRTPETAYAWWAEQLYGLFHLPLAKLRLIETPDGQTFFSALERLPRSRLSTKSRKLLQERLQAFCARRG</sequence>
<dbReference type="AlphaFoldDB" id="A0A7V2AYF8"/>
<protein>
    <recommendedName>
        <fullName evidence="1">RimK-like ATPgrasp N-terminal domain-containing protein</fullName>
    </recommendedName>
</protein>
<dbReference type="EMBL" id="DSGB01000001">
    <property type="protein sequence ID" value="HER94964.1"/>
    <property type="molecule type" value="Genomic_DNA"/>
</dbReference>
<comment type="caution">
    <text evidence="2">The sequence shown here is derived from an EMBL/GenBank/DDBJ whole genome shotgun (WGS) entry which is preliminary data.</text>
</comment>
<evidence type="ECO:0000259" key="1">
    <source>
        <dbReference type="Pfam" id="PF14401"/>
    </source>
</evidence>